<keyword evidence="2" id="KW-1185">Reference proteome</keyword>
<reference evidence="1" key="1">
    <citation type="submission" date="2021-03" db="EMBL/GenBank/DDBJ databases">
        <title>Leucobacter chromiisoli sp. nov., isolated from chromium-containing soil of chemical plant.</title>
        <authorList>
            <person name="Xu Z."/>
        </authorList>
    </citation>
    <scope>NUCLEOTIDE SEQUENCE</scope>
    <source>
        <strain evidence="1">A2</strain>
    </source>
</reference>
<gene>
    <name evidence="1" type="ORF">J4H91_09020</name>
</gene>
<comment type="caution">
    <text evidence="1">The sequence shown here is derived from an EMBL/GenBank/DDBJ whole genome shotgun (WGS) entry which is preliminary data.</text>
</comment>
<dbReference type="Proteomes" id="UP000664398">
    <property type="component" value="Unassembled WGS sequence"/>
</dbReference>
<name>A0A939LZT4_9MICO</name>
<proteinExistence type="predicted"/>
<dbReference type="AlphaFoldDB" id="A0A939LZT4"/>
<evidence type="ECO:0000313" key="1">
    <source>
        <dbReference type="EMBL" id="MBO1805457.1"/>
    </source>
</evidence>
<organism evidence="1 2">
    <name type="scientific">Leucobacter ruminantium</name>
    <dbReference type="NCBI Taxonomy" id="1289170"/>
    <lineage>
        <taxon>Bacteria</taxon>
        <taxon>Bacillati</taxon>
        <taxon>Actinomycetota</taxon>
        <taxon>Actinomycetes</taxon>
        <taxon>Micrococcales</taxon>
        <taxon>Microbacteriaceae</taxon>
        <taxon>Leucobacter</taxon>
    </lineage>
</organism>
<evidence type="ECO:0000313" key="2">
    <source>
        <dbReference type="Proteomes" id="UP000664398"/>
    </source>
</evidence>
<dbReference type="RefSeq" id="WP_208045935.1">
    <property type="nucleotide sequence ID" value="NZ_JAGDYL010000014.1"/>
</dbReference>
<sequence>MRRFLMLASNRLVLEPGAPYLYPYSVDVSVSPLPAKVGFSEGDAHGAHGSVVCLDEALSGRWDEHFAKAEAEWLLPYLLRLQAGGRVEEFELIADFERRNGYAPRTVESQGE</sequence>
<dbReference type="EMBL" id="JAGDYL010000014">
    <property type="protein sequence ID" value="MBO1805457.1"/>
    <property type="molecule type" value="Genomic_DNA"/>
</dbReference>
<accession>A0A939LZT4</accession>
<protein>
    <submittedName>
        <fullName evidence="1">Uncharacterized protein</fullName>
    </submittedName>
</protein>